<sequence length="8" mass="965">MPWKDCEG</sequence>
<organism evidence="1">
    <name type="scientific">Rhizophora mucronata</name>
    <name type="common">Asiatic mangrove</name>
    <dbReference type="NCBI Taxonomy" id="61149"/>
    <lineage>
        <taxon>Eukaryota</taxon>
        <taxon>Viridiplantae</taxon>
        <taxon>Streptophyta</taxon>
        <taxon>Embryophyta</taxon>
        <taxon>Tracheophyta</taxon>
        <taxon>Spermatophyta</taxon>
        <taxon>Magnoliopsida</taxon>
        <taxon>eudicotyledons</taxon>
        <taxon>Gunneridae</taxon>
        <taxon>Pentapetalae</taxon>
        <taxon>rosids</taxon>
        <taxon>fabids</taxon>
        <taxon>Malpighiales</taxon>
        <taxon>Rhizophoraceae</taxon>
        <taxon>Rhizophora</taxon>
    </lineage>
</organism>
<accession>A0A2P2QVE1</accession>
<protein>
    <submittedName>
        <fullName evidence="1">Uncharacterized protein</fullName>
    </submittedName>
</protein>
<name>A0A2P2QVE1_RHIMU</name>
<reference evidence="1" key="1">
    <citation type="submission" date="2018-02" db="EMBL/GenBank/DDBJ databases">
        <title>Rhizophora mucronata_Transcriptome.</title>
        <authorList>
            <person name="Meera S.P."/>
            <person name="Sreeshan A."/>
            <person name="Augustine A."/>
        </authorList>
    </citation>
    <scope>NUCLEOTIDE SEQUENCE</scope>
    <source>
        <tissue evidence="1">Leaf</tissue>
    </source>
</reference>
<proteinExistence type="predicted"/>
<dbReference type="EMBL" id="GGEC01090434">
    <property type="protein sequence ID" value="MBX70918.1"/>
    <property type="molecule type" value="Transcribed_RNA"/>
</dbReference>
<evidence type="ECO:0000313" key="1">
    <source>
        <dbReference type="EMBL" id="MBX70918.1"/>
    </source>
</evidence>